<dbReference type="EC" id="2.7.1.40" evidence="4 13"/>
<dbReference type="Proteomes" id="UP000664277">
    <property type="component" value="Unassembled WGS sequence"/>
</dbReference>
<accession>A0A8J7TKG0</accession>
<dbReference type="InterPro" id="IPR001697">
    <property type="entry name" value="Pyr_Knase"/>
</dbReference>
<feature type="domain" description="Pyruvate kinase barrel" evidence="15">
    <location>
        <begin position="4"/>
        <end position="327"/>
    </location>
</feature>
<dbReference type="NCBIfam" id="NF004491">
    <property type="entry name" value="PRK05826.1"/>
    <property type="match status" value="1"/>
</dbReference>
<evidence type="ECO:0000256" key="7">
    <source>
        <dbReference type="ARBA" id="ARBA00022741"/>
    </source>
</evidence>
<comment type="similarity">
    <text evidence="3 14">Belongs to the pyruvate kinase family.</text>
</comment>
<evidence type="ECO:0000256" key="1">
    <source>
        <dbReference type="ARBA" id="ARBA00001958"/>
    </source>
</evidence>
<feature type="domain" description="Pyruvate kinase C-terminal" evidence="16">
    <location>
        <begin position="356"/>
        <end position="467"/>
    </location>
</feature>
<evidence type="ECO:0000256" key="5">
    <source>
        <dbReference type="ARBA" id="ARBA00022679"/>
    </source>
</evidence>
<evidence type="ECO:0000256" key="12">
    <source>
        <dbReference type="ARBA" id="ARBA00023317"/>
    </source>
</evidence>
<evidence type="ECO:0000256" key="8">
    <source>
        <dbReference type="ARBA" id="ARBA00022777"/>
    </source>
</evidence>
<keyword evidence="7" id="KW-0547">Nucleotide-binding</keyword>
<dbReference type="Gene3D" id="3.20.20.60">
    <property type="entry name" value="Phosphoenolpyruvate-binding domains"/>
    <property type="match status" value="1"/>
</dbReference>
<dbReference type="AlphaFoldDB" id="A0A8J7TKG0"/>
<dbReference type="Pfam" id="PF02887">
    <property type="entry name" value="PK_C"/>
    <property type="match status" value="1"/>
</dbReference>
<protein>
    <recommendedName>
        <fullName evidence="4 13">Pyruvate kinase</fullName>
        <ecNumber evidence="4 13">2.7.1.40</ecNumber>
    </recommendedName>
</protein>
<dbReference type="InterPro" id="IPR015813">
    <property type="entry name" value="Pyrv/PenolPyrv_kinase-like_dom"/>
</dbReference>
<keyword evidence="11 14" id="KW-0324">Glycolysis</keyword>
<keyword evidence="10 14" id="KW-0460">Magnesium</keyword>
<dbReference type="Pfam" id="PF00224">
    <property type="entry name" value="PK"/>
    <property type="match status" value="1"/>
</dbReference>
<dbReference type="Gene3D" id="2.40.33.10">
    <property type="entry name" value="PK beta-barrel domain-like"/>
    <property type="match status" value="1"/>
</dbReference>
<sequence>MRNTRTKIIATIGPACRDPKVLTEMVRAGMDVVRINCSHSSPEFIQDVVKDVREISSRMELPIGILLDLSGPKLRTGKLQNNEAVMLERGKTFTLTNKKLENGGNESIVSTNYPPLAKEVKPNDVILLDDGLIELKVLRTSETDVECEIIIGGILKNHQGINIPGVRLSIPALTEKDREDLKVGLACEVDFVALSFVRDAQDIVELKELIGDHWPPVMVVAKIEKPEAVDSLDEILAVTDAVMIARGDLGVELPPEKVPPAQKLITRKANAKGKPVITATQMLDSMANNPRPTRAEASDVANAIFDGTDAVMLSEETAMGAFPVEAVTMMDRIAHEAENSQDRSNLHEHELYSSAHAVAHAACAMAVDMNARAIATFTKSGSTARLISQFRPPAPIVALTQLTHVYRQLTLTWGTTPLMLTEVSDSESTLALVEDTLLKKNLVSAKDKLIITGGLPIAARGPANFVKLSIISPRTPASFWQLKGI</sequence>
<evidence type="ECO:0000259" key="15">
    <source>
        <dbReference type="Pfam" id="PF00224"/>
    </source>
</evidence>
<dbReference type="InterPro" id="IPR015795">
    <property type="entry name" value="Pyrv_Knase_C"/>
</dbReference>
<evidence type="ECO:0000256" key="9">
    <source>
        <dbReference type="ARBA" id="ARBA00022840"/>
    </source>
</evidence>
<dbReference type="PROSITE" id="PS00110">
    <property type="entry name" value="PYRUVATE_KINASE"/>
    <property type="match status" value="1"/>
</dbReference>
<dbReference type="GO" id="GO:0030955">
    <property type="term" value="F:potassium ion binding"/>
    <property type="evidence" value="ECO:0007669"/>
    <property type="project" value="UniProtKB-UniRule"/>
</dbReference>
<evidence type="ECO:0000256" key="2">
    <source>
        <dbReference type="ARBA" id="ARBA00004997"/>
    </source>
</evidence>
<dbReference type="SUPFAM" id="SSF52935">
    <property type="entry name" value="PK C-terminal domain-like"/>
    <property type="match status" value="1"/>
</dbReference>
<comment type="cofactor">
    <cofactor evidence="1">
        <name>K(+)</name>
        <dbReference type="ChEBI" id="CHEBI:29103"/>
    </cofactor>
</comment>
<organism evidence="17 18">
    <name type="scientific">Candidatus Obscuribacter phosphatis</name>
    <dbReference type="NCBI Taxonomy" id="1906157"/>
    <lineage>
        <taxon>Bacteria</taxon>
        <taxon>Bacillati</taxon>
        <taxon>Candidatus Melainabacteria</taxon>
        <taxon>Candidatus Obscuribacterales</taxon>
        <taxon>Candidatus Obscuribacteraceae</taxon>
        <taxon>Candidatus Obscuribacter</taxon>
    </lineage>
</organism>
<evidence type="ECO:0000256" key="11">
    <source>
        <dbReference type="ARBA" id="ARBA00023152"/>
    </source>
</evidence>
<keyword evidence="8 14" id="KW-0418">Kinase</keyword>
<evidence type="ECO:0000256" key="14">
    <source>
        <dbReference type="RuleBase" id="RU000504"/>
    </source>
</evidence>
<dbReference type="GO" id="GO:0005524">
    <property type="term" value="F:ATP binding"/>
    <property type="evidence" value="ECO:0007669"/>
    <property type="project" value="UniProtKB-KW"/>
</dbReference>
<evidence type="ECO:0000313" key="18">
    <source>
        <dbReference type="Proteomes" id="UP000664277"/>
    </source>
</evidence>
<keyword evidence="12 17" id="KW-0670">Pyruvate</keyword>
<reference evidence="17" key="1">
    <citation type="submission" date="2021-02" db="EMBL/GenBank/DDBJ databases">
        <title>Genome-Resolved Metagenomics of a Microbial Community Performing Photosynthetic Biological Nutrient Removal.</title>
        <authorList>
            <person name="Mcdaniel E.A."/>
        </authorList>
    </citation>
    <scope>NUCLEOTIDE SEQUENCE</scope>
    <source>
        <strain evidence="17">UWPOB_OBS1</strain>
    </source>
</reference>
<comment type="pathway">
    <text evidence="2 14">Carbohydrate degradation; glycolysis; pyruvate from D-glyceraldehyde 3-phosphate: step 5/5.</text>
</comment>
<dbReference type="UniPathway" id="UPA00109">
    <property type="reaction ID" value="UER00188"/>
</dbReference>
<dbReference type="InterPro" id="IPR015806">
    <property type="entry name" value="Pyrv_Knase_insert_dom_sf"/>
</dbReference>
<comment type="catalytic activity">
    <reaction evidence="14">
        <text>pyruvate + ATP = phosphoenolpyruvate + ADP + H(+)</text>
        <dbReference type="Rhea" id="RHEA:18157"/>
        <dbReference type="ChEBI" id="CHEBI:15361"/>
        <dbReference type="ChEBI" id="CHEBI:15378"/>
        <dbReference type="ChEBI" id="CHEBI:30616"/>
        <dbReference type="ChEBI" id="CHEBI:58702"/>
        <dbReference type="ChEBI" id="CHEBI:456216"/>
        <dbReference type="EC" id="2.7.1.40"/>
    </reaction>
</comment>
<dbReference type="InterPro" id="IPR036918">
    <property type="entry name" value="Pyrv_Knase_C_sf"/>
</dbReference>
<dbReference type="NCBIfam" id="TIGR01064">
    <property type="entry name" value="pyruv_kin"/>
    <property type="match status" value="1"/>
</dbReference>
<comment type="caution">
    <text evidence="17">The sequence shown here is derived from an EMBL/GenBank/DDBJ whole genome shotgun (WGS) entry which is preliminary data.</text>
</comment>
<dbReference type="InterPro" id="IPR011037">
    <property type="entry name" value="Pyrv_Knase-like_insert_dom_sf"/>
</dbReference>
<dbReference type="FunFam" id="2.40.33.10:FF:000001">
    <property type="entry name" value="Pyruvate kinase"/>
    <property type="match status" value="1"/>
</dbReference>
<dbReference type="InterPro" id="IPR015793">
    <property type="entry name" value="Pyrv_Knase_brl"/>
</dbReference>
<dbReference type="SUPFAM" id="SSF51621">
    <property type="entry name" value="Phosphoenolpyruvate/pyruvate domain"/>
    <property type="match status" value="1"/>
</dbReference>
<dbReference type="InterPro" id="IPR018209">
    <property type="entry name" value="Pyrv_Knase_AS"/>
</dbReference>
<evidence type="ECO:0000256" key="3">
    <source>
        <dbReference type="ARBA" id="ARBA00008663"/>
    </source>
</evidence>
<dbReference type="Gene3D" id="3.40.1380.20">
    <property type="entry name" value="Pyruvate kinase, C-terminal domain"/>
    <property type="match status" value="1"/>
</dbReference>
<keyword evidence="6" id="KW-0479">Metal-binding</keyword>
<evidence type="ECO:0000313" key="17">
    <source>
        <dbReference type="EMBL" id="MBN8658851.1"/>
    </source>
</evidence>
<evidence type="ECO:0000256" key="6">
    <source>
        <dbReference type="ARBA" id="ARBA00022723"/>
    </source>
</evidence>
<gene>
    <name evidence="17" type="primary">pyk</name>
    <name evidence="17" type="ORF">J0M35_00700</name>
</gene>
<evidence type="ECO:0000256" key="13">
    <source>
        <dbReference type="NCBIfam" id="TIGR01064"/>
    </source>
</evidence>
<proteinExistence type="inferred from homology"/>
<dbReference type="InterPro" id="IPR040442">
    <property type="entry name" value="Pyrv_kinase-like_dom_sf"/>
</dbReference>
<evidence type="ECO:0000256" key="4">
    <source>
        <dbReference type="ARBA" id="ARBA00012142"/>
    </source>
</evidence>
<keyword evidence="9" id="KW-0067">ATP-binding</keyword>
<evidence type="ECO:0000256" key="10">
    <source>
        <dbReference type="ARBA" id="ARBA00022842"/>
    </source>
</evidence>
<evidence type="ECO:0000259" key="16">
    <source>
        <dbReference type="Pfam" id="PF02887"/>
    </source>
</evidence>
<dbReference type="GO" id="GO:0000287">
    <property type="term" value="F:magnesium ion binding"/>
    <property type="evidence" value="ECO:0007669"/>
    <property type="project" value="UniProtKB-UniRule"/>
</dbReference>
<dbReference type="EMBL" id="JAFLCK010000001">
    <property type="protein sequence ID" value="MBN8658851.1"/>
    <property type="molecule type" value="Genomic_DNA"/>
</dbReference>
<dbReference type="GO" id="GO:0004743">
    <property type="term" value="F:pyruvate kinase activity"/>
    <property type="evidence" value="ECO:0007669"/>
    <property type="project" value="UniProtKB-UniRule"/>
</dbReference>
<dbReference type="GO" id="GO:0016301">
    <property type="term" value="F:kinase activity"/>
    <property type="evidence" value="ECO:0007669"/>
    <property type="project" value="UniProtKB-KW"/>
</dbReference>
<keyword evidence="5 14" id="KW-0808">Transferase</keyword>
<dbReference type="NCBIfam" id="NF004978">
    <property type="entry name" value="PRK06354.1"/>
    <property type="match status" value="1"/>
</dbReference>
<dbReference type="PANTHER" id="PTHR11817">
    <property type="entry name" value="PYRUVATE KINASE"/>
    <property type="match status" value="1"/>
</dbReference>
<name>A0A8J7TKG0_9BACT</name>
<dbReference type="SUPFAM" id="SSF50800">
    <property type="entry name" value="PK beta-barrel domain-like"/>
    <property type="match status" value="1"/>
</dbReference>
<dbReference type="PRINTS" id="PR01050">
    <property type="entry name" value="PYRUVTKNASE"/>
</dbReference>